<evidence type="ECO:0000313" key="6">
    <source>
        <dbReference type="Proteomes" id="UP000317171"/>
    </source>
</evidence>
<dbReference type="Pfam" id="PF13481">
    <property type="entry name" value="AAA_25"/>
    <property type="match status" value="1"/>
</dbReference>
<dbReference type="EC" id="3.6.4.12" evidence="5"/>
<dbReference type="GO" id="GO:0016787">
    <property type="term" value="F:hydrolase activity"/>
    <property type="evidence" value="ECO:0007669"/>
    <property type="project" value="UniProtKB-KW"/>
</dbReference>
<dbReference type="InterPro" id="IPR027417">
    <property type="entry name" value="P-loop_NTPase"/>
</dbReference>
<dbReference type="GO" id="GO:0003677">
    <property type="term" value="F:DNA binding"/>
    <property type="evidence" value="ECO:0007669"/>
    <property type="project" value="UniProtKB-KW"/>
</dbReference>
<feature type="domain" description="DNA helicase DnaB-like N-terminal" evidence="4">
    <location>
        <begin position="15"/>
        <end position="108"/>
    </location>
</feature>
<evidence type="ECO:0000259" key="4">
    <source>
        <dbReference type="Pfam" id="PF00772"/>
    </source>
</evidence>
<dbReference type="GO" id="GO:0003678">
    <property type="term" value="F:DNA helicase activity"/>
    <property type="evidence" value="ECO:0007669"/>
    <property type="project" value="UniProtKB-EC"/>
</dbReference>
<dbReference type="Gene3D" id="1.10.860.10">
    <property type="entry name" value="DNAb Helicase, Chain A"/>
    <property type="match status" value="1"/>
</dbReference>
<protein>
    <submittedName>
        <fullName evidence="5">Replicative DNA helicase</fullName>
        <ecNumber evidence="5">3.6.4.12</ecNumber>
    </submittedName>
</protein>
<dbReference type="EMBL" id="CP036269">
    <property type="protein sequence ID" value="QDT44282.1"/>
    <property type="molecule type" value="Genomic_DNA"/>
</dbReference>
<evidence type="ECO:0000313" key="5">
    <source>
        <dbReference type="EMBL" id="QDT44282.1"/>
    </source>
</evidence>
<keyword evidence="5" id="KW-0347">Helicase</keyword>
<dbReference type="AlphaFoldDB" id="A0A517RKC9"/>
<reference evidence="5 6" key="1">
    <citation type="submission" date="2019-02" db="EMBL/GenBank/DDBJ databases">
        <title>Deep-cultivation of Planctomycetes and their phenomic and genomic characterization uncovers novel biology.</title>
        <authorList>
            <person name="Wiegand S."/>
            <person name="Jogler M."/>
            <person name="Boedeker C."/>
            <person name="Pinto D."/>
            <person name="Vollmers J."/>
            <person name="Rivas-Marin E."/>
            <person name="Kohn T."/>
            <person name="Peeters S.H."/>
            <person name="Heuer A."/>
            <person name="Rast P."/>
            <person name="Oberbeckmann S."/>
            <person name="Bunk B."/>
            <person name="Jeske O."/>
            <person name="Meyerdierks A."/>
            <person name="Storesund J.E."/>
            <person name="Kallscheuer N."/>
            <person name="Luecker S."/>
            <person name="Lage O.M."/>
            <person name="Pohl T."/>
            <person name="Merkel B.J."/>
            <person name="Hornburger P."/>
            <person name="Mueller R.-W."/>
            <person name="Bruemmer F."/>
            <person name="Labrenz M."/>
            <person name="Spormann A.M."/>
            <person name="Op den Camp H."/>
            <person name="Overmann J."/>
            <person name="Amann R."/>
            <person name="Jetten M.S.M."/>
            <person name="Mascher T."/>
            <person name="Medema M.H."/>
            <person name="Devos D.P."/>
            <person name="Kaster A.-K."/>
            <person name="Ovreas L."/>
            <person name="Rohde M."/>
            <person name="Galperin M.Y."/>
            <person name="Jogler C."/>
        </authorList>
    </citation>
    <scope>NUCLEOTIDE SEQUENCE [LARGE SCALE GENOMIC DNA]</scope>
    <source>
        <strain evidence="5 6">Pan241w</strain>
    </source>
</reference>
<dbReference type="Gene3D" id="3.40.50.300">
    <property type="entry name" value="P-loop containing nucleotide triphosphate hydrolases"/>
    <property type="match status" value="1"/>
</dbReference>
<dbReference type="GO" id="GO:0005829">
    <property type="term" value="C:cytosol"/>
    <property type="evidence" value="ECO:0007669"/>
    <property type="project" value="TreeGrafter"/>
</dbReference>
<dbReference type="InterPro" id="IPR007693">
    <property type="entry name" value="DNA_helicase_DnaB-like_N"/>
</dbReference>
<dbReference type="KEGG" id="gaz:Pan241w_43900"/>
<dbReference type="GO" id="GO:0006269">
    <property type="term" value="P:DNA replication, synthesis of primer"/>
    <property type="evidence" value="ECO:0007669"/>
    <property type="project" value="UniProtKB-KW"/>
</dbReference>
<dbReference type="InterPro" id="IPR036185">
    <property type="entry name" value="DNA_heli_DnaB-like_N_sf"/>
</dbReference>
<dbReference type="GO" id="GO:0005524">
    <property type="term" value="F:ATP binding"/>
    <property type="evidence" value="ECO:0007669"/>
    <property type="project" value="InterPro"/>
</dbReference>
<dbReference type="InterPro" id="IPR016136">
    <property type="entry name" value="DNA_helicase_N/primase_C"/>
</dbReference>
<dbReference type="GO" id="GO:1990077">
    <property type="term" value="C:primosome complex"/>
    <property type="evidence" value="ECO:0007669"/>
    <property type="project" value="UniProtKB-KW"/>
</dbReference>
<dbReference type="SUPFAM" id="SSF52540">
    <property type="entry name" value="P-loop containing nucleoside triphosphate hydrolases"/>
    <property type="match status" value="1"/>
</dbReference>
<sequence>MISKTSEELAQPGKMENYAVGCLLIDPKCRDEVSELTVDHFYSDRNRTILMSIDRLRKNRIPIDTGTIAEDLANQGNLSQIGGVPYLIALMESAPQTAHYSHYAKRVIDRRWRADLSRKLLQAGESLNSGEDLDKVLCELNLSSEVQGKKRFEFLTSTELIKSNFKHEYLINGVLLKGQPCIIAGPKKCLKTNILIALAVSLATGQPFLGKFYVEKNGNVGVMSGESGPATIQETFLRISKSMGCPPDQIEGIHFCFELPAIENEPDLLHIRRTIEYKNLDVLIIDPAYLCLSLGDGASNLFSVGEKLKLLSRLGQETGCTIILVHHTRKSNGRNEFSEPQLEEIAFAGFQEWARQWILLNRREEYRPDNAGIHKLHFVAGGSAGHSQGWALDINEGSIDNEGGRVWETRLFASQQARAEKRASKEQDKHRAKKEQLESDINKVFIALEKLGKPSPASTIRDKAKLSTQRTNTALLELEESKSIESTFKKAGNGRSCEHYSLSTVMAGRNGTQRDNEISLSSEHHGGIGPPYKGDRPVAVHVSESACKQRDIHELVDSKEEKVITNRF</sequence>
<keyword evidence="2" id="KW-0235">DNA replication</keyword>
<accession>A0A517RKC9</accession>
<keyword evidence="6" id="KW-1185">Reference proteome</keyword>
<evidence type="ECO:0000256" key="2">
    <source>
        <dbReference type="ARBA" id="ARBA00022705"/>
    </source>
</evidence>
<keyword evidence="5" id="KW-0378">Hydrolase</keyword>
<gene>
    <name evidence="5" type="primary">dnaB</name>
    <name evidence="5" type="ORF">Pan241w_43900</name>
</gene>
<dbReference type="PANTHER" id="PTHR30153:SF2">
    <property type="entry name" value="REPLICATIVE DNA HELICASE"/>
    <property type="match status" value="1"/>
</dbReference>
<keyword evidence="1" id="KW-0639">Primosome</keyword>
<organism evidence="5 6">
    <name type="scientific">Gimesia alba</name>
    <dbReference type="NCBI Taxonomy" id="2527973"/>
    <lineage>
        <taxon>Bacteria</taxon>
        <taxon>Pseudomonadati</taxon>
        <taxon>Planctomycetota</taxon>
        <taxon>Planctomycetia</taxon>
        <taxon>Planctomycetales</taxon>
        <taxon>Planctomycetaceae</taxon>
        <taxon>Gimesia</taxon>
    </lineage>
</organism>
<dbReference type="SUPFAM" id="SSF48024">
    <property type="entry name" value="N-terminal domain of DnaB helicase"/>
    <property type="match status" value="1"/>
</dbReference>
<dbReference type="RefSeq" id="WP_198000055.1">
    <property type="nucleotide sequence ID" value="NZ_CP036269.1"/>
</dbReference>
<name>A0A517RKC9_9PLAN</name>
<dbReference type="Pfam" id="PF00772">
    <property type="entry name" value="DnaB"/>
    <property type="match status" value="1"/>
</dbReference>
<proteinExistence type="predicted"/>
<dbReference type="PANTHER" id="PTHR30153">
    <property type="entry name" value="REPLICATIVE DNA HELICASE DNAB"/>
    <property type="match status" value="1"/>
</dbReference>
<keyword evidence="5" id="KW-0547">Nucleotide-binding</keyword>
<evidence type="ECO:0000256" key="3">
    <source>
        <dbReference type="ARBA" id="ARBA00023125"/>
    </source>
</evidence>
<keyword evidence="5" id="KW-0067">ATP-binding</keyword>
<evidence type="ECO:0000256" key="1">
    <source>
        <dbReference type="ARBA" id="ARBA00022515"/>
    </source>
</evidence>
<keyword evidence="3" id="KW-0238">DNA-binding</keyword>
<dbReference type="Proteomes" id="UP000317171">
    <property type="component" value="Chromosome"/>
</dbReference>